<dbReference type="EMBL" id="MWQA01000001">
    <property type="protein sequence ID" value="ORC07685.1"/>
    <property type="molecule type" value="Genomic_DNA"/>
</dbReference>
<accession>A0A8E2LQ24</accession>
<name>A0A8E2LQ24_9MYCO</name>
<sequence length="256" mass="27324">MCATSPARCIAVSHWVAAAQARPSRTDGRWWALFAVGEHVKSVGGRALSDGVLSEAADRLSAMEWQAITAAFDGLDAALDVVAGLNFDALSTARWLALLQRCEQVRRRIPVPEHQLINHLARQPSIAGPGGKLTHAIAEWTLTSRAAASRRINVAADLGPRRGLTGEPIAPALAATAGTQRDAKLGVEHIAVIRRFCRQPRAPADPAGMRQSTSPYPDADLSRRRAQPGAKQGSCIVLLGIHFALSAHSSMSDSER</sequence>
<proteinExistence type="predicted"/>
<dbReference type="InterPro" id="IPR003870">
    <property type="entry name" value="DUF222"/>
</dbReference>
<evidence type="ECO:0000313" key="3">
    <source>
        <dbReference type="EMBL" id="ORC07685.1"/>
    </source>
</evidence>
<dbReference type="Pfam" id="PF02720">
    <property type="entry name" value="DUF222"/>
    <property type="match status" value="1"/>
</dbReference>
<protein>
    <recommendedName>
        <fullName evidence="2">DUF222 domain-containing protein</fullName>
    </recommendedName>
</protein>
<dbReference type="Proteomes" id="UP000192335">
    <property type="component" value="Unassembled WGS sequence"/>
</dbReference>
<reference evidence="3 4" key="1">
    <citation type="submission" date="2017-02" db="EMBL/GenBank/DDBJ databases">
        <title>Mycobacterium kansasii genomes.</title>
        <authorList>
            <person name="Borowka P."/>
            <person name="Strapagiel D."/>
            <person name="Marciniak B."/>
            <person name="Lach J."/>
            <person name="Bakula Z."/>
            <person name="Van Ingen J."/>
            <person name="Safianowska A."/>
            <person name="Brzostek A."/>
            <person name="Dziadek J."/>
            <person name="Jagielski T."/>
        </authorList>
    </citation>
    <scope>NUCLEOTIDE SEQUENCE [LARGE SCALE GENOMIC DNA]</scope>
    <source>
        <strain evidence="3 4">12MK</strain>
    </source>
</reference>
<evidence type="ECO:0000256" key="1">
    <source>
        <dbReference type="SAM" id="MobiDB-lite"/>
    </source>
</evidence>
<feature type="region of interest" description="Disordered" evidence="1">
    <location>
        <begin position="201"/>
        <end position="227"/>
    </location>
</feature>
<feature type="domain" description="DUF222" evidence="2">
    <location>
        <begin position="97"/>
        <end position="200"/>
    </location>
</feature>
<comment type="caution">
    <text evidence="3">The sequence shown here is derived from an EMBL/GenBank/DDBJ whole genome shotgun (WGS) entry which is preliminary data.</text>
</comment>
<evidence type="ECO:0000259" key="2">
    <source>
        <dbReference type="Pfam" id="PF02720"/>
    </source>
</evidence>
<gene>
    <name evidence="3" type="ORF">B4U45_14845</name>
</gene>
<organism evidence="3 4">
    <name type="scientific">Mycobacterium persicum</name>
    <dbReference type="NCBI Taxonomy" id="1487726"/>
    <lineage>
        <taxon>Bacteria</taxon>
        <taxon>Bacillati</taxon>
        <taxon>Actinomycetota</taxon>
        <taxon>Actinomycetes</taxon>
        <taxon>Mycobacteriales</taxon>
        <taxon>Mycobacteriaceae</taxon>
        <taxon>Mycobacterium</taxon>
    </lineage>
</organism>
<evidence type="ECO:0000313" key="4">
    <source>
        <dbReference type="Proteomes" id="UP000192335"/>
    </source>
</evidence>
<dbReference type="AlphaFoldDB" id="A0A8E2LQ24"/>